<dbReference type="Proteomes" id="UP001191082">
    <property type="component" value="Unassembled WGS sequence"/>
</dbReference>
<dbReference type="RefSeq" id="WP_138865526.1">
    <property type="nucleotide sequence ID" value="NZ_VCPC01000005.1"/>
</dbReference>
<dbReference type="PRINTS" id="PR00145">
    <property type="entry name" value="ARGSUCLYASE"/>
</dbReference>
<dbReference type="Gene3D" id="1.10.40.30">
    <property type="entry name" value="Fumarase/aspartase (C-terminal domain)"/>
    <property type="match status" value="1"/>
</dbReference>
<dbReference type="PANTHER" id="PTHR43172:SF2">
    <property type="entry name" value="ADENYLOSUCCINATE LYASE C-TERMINAL DOMAIN-CONTAINING PROTEIN"/>
    <property type="match status" value="1"/>
</dbReference>
<reference evidence="3 4" key="1">
    <citation type="submission" date="2019-05" db="EMBL/GenBank/DDBJ databases">
        <title>Marivita sp. nov. isolated from sea sediment.</title>
        <authorList>
            <person name="Kim W."/>
        </authorList>
    </citation>
    <scope>NUCLEOTIDE SEQUENCE [LARGE SCALE GENOMIC DNA]</scope>
    <source>
        <strain evidence="3 4">CAU 1492</strain>
    </source>
</reference>
<proteinExistence type="inferred from homology"/>
<accession>A0ABY2X1U3</accession>
<dbReference type="SMART" id="SM00998">
    <property type="entry name" value="ADSL_C"/>
    <property type="match status" value="1"/>
</dbReference>
<dbReference type="InterPro" id="IPR019468">
    <property type="entry name" value="AdenyloSucc_lyase_C"/>
</dbReference>
<protein>
    <submittedName>
        <fullName evidence="3">Adenylosuccinate lyase family protein</fullName>
    </submittedName>
</protein>
<name>A0ABY2X1U3_9RHOB</name>
<sequence>MDSIGAGIIAGTTGYRRATEAFSETATLEAYLKFERALAEVQGALGIIPKGSADKLVALCQLEAVDRAALRLGVARVGYAIVPLVSQLADKAGPDGQWLHFGTTSQDVMDTALVLQIQALRGPLVDALNRVRARLGDLADEHRNSGMAGRSKLQHAAPVSFGYRAAVWLDQVARCGDRFVAALDEVAVVQFGGSVGTLSSLGDDGIRTRAGLARQLGLGEPEITWHVTRDRLSNLVFQIASVLGALAKIADDIIFQMATEVAELREPFADGRGSSSTMPQKRNPVMSEAVIEAARQARVLPGQMLDAMVQGQDRGIGQSYIESRAIAEGMRLLFGAAELMGEILDGLEVDSARMRQNLDVSNGLIHAEAAMFALSEGHGRIAAHHLLHQLCREAMTTGRPLPALLGERGYDLPAEVFDAGMSQAARDDMIDRVLARAIAPGPSIIGPPSG</sequence>
<keyword evidence="3" id="KW-0456">Lyase</keyword>
<dbReference type="CDD" id="cd01597">
    <property type="entry name" value="pCLME"/>
    <property type="match status" value="1"/>
</dbReference>
<dbReference type="SUPFAM" id="SSF48557">
    <property type="entry name" value="L-aspartase-like"/>
    <property type="match status" value="1"/>
</dbReference>
<dbReference type="InterPro" id="IPR008948">
    <property type="entry name" value="L-Aspartase-like"/>
</dbReference>
<gene>
    <name evidence="3" type="ORF">FGK64_19410</name>
</gene>
<dbReference type="PRINTS" id="PR00149">
    <property type="entry name" value="FUMRATELYASE"/>
</dbReference>
<dbReference type="PANTHER" id="PTHR43172">
    <property type="entry name" value="ADENYLOSUCCINATE LYASE"/>
    <property type="match status" value="1"/>
</dbReference>
<dbReference type="InterPro" id="IPR024083">
    <property type="entry name" value="Fumarase/histidase_N"/>
</dbReference>
<dbReference type="EMBL" id="VCPC01000005">
    <property type="protein sequence ID" value="TMV09254.1"/>
    <property type="molecule type" value="Genomic_DNA"/>
</dbReference>
<evidence type="ECO:0000313" key="4">
    <source>
        <dbReference type="Proteomes" id="UP001191082"/>
    </source>
</evidence>
<dbReference type="Gene3D" id="1.10.275.10">
    <property type="entry name" value="Fumarase/aspartase (N-terminal domain)"/>
    <property type="match status" value="1"/>
</dbReference>
<dbReference type="Gene3D" id="1.20.200.10">
    <property type="entry name" value="Fumarase/aspartase (Central domain)"/>
    <property type="match status" value="1"/>
</dbReference>
<dbReference type="Pfam" id="PF00206">
    <property type="entry name" value="Lyase_1"/>
    <property type="match status" value="1"/>
</dbReference>
<comment type="similarity">
    <text evidence="1">Belongs to the class-II fumarase/aspartase family.</text>
</comment>
<organism evidence="3 4">
    <name type="scientific">Arenibacterium halophilum</name>
    <dbReference type="NCBI Taxonomy" id="2583821"/>
    <lineage>
        <taxon>Bacteria</taxon>
        <taxon>Pseudomonadati</taxon>
        <taxon>Pseudomonadota</taxon>
        <taxon>Alphaproteobacteria</taxon>
        <taxon>Rhodobacterales</taxon>
        <taxon>Paracoccaceae</taxon>
        <taxon>Arenibacterium</taxon>
    </lineage>
</organism>
<comment type="caution">
    <text evidence="3">The sequence shown here is derived from an EMBL/GenBank/DDBJ whole genome shotgun (WGS) entry which is preliminary data.</text>
</comment>
<evidence type="ECO:0000313" key="3">
    <source>
        <dbReference type="EMBL" id="TMV09254.1"/>
    </source>
</evidence>
<evidence type="ECO:0000256" key="1">
    <source>
        <dbReference type="ARBA" id="ARBA00034772"/>
    </source>
</evidence>
<evidence type="ECO:0000259" key="2">
    <source>
        <dbReference type="SMART" id="SM00998"/>
    </source>
</evidence>
<keyword evidence="4" id="KW-1185">Reference proteome</keyword>
<dbReference type="InterPro" id="IPR022761">
    <property type="entry name" value="Fumarate_lyase_N"/>
</dbReference>
<dbReference type="InterPro" id="IPR000362">
    <property type="entry name" value="Fumarate_lyase_fam"/>
</dbReference>
<dbReference type="GO" id="GO:0016829">
    <property type="term" value="F:lyase activity"/>
    <property type="evidence" value="ECO:0007669"/>
    <property type="project" value="UniProtKB-KW"/>
</dbReference>
<feature type="domain" description="Adenylosuccinate lyase C-terminal" evidence="2">
    <location>
        <begin position="362"/>
        <end position="434"/>
    </location>
</feature>